<dbReference type="PROSITE" id="PS51755">
    <property type="entry name" value="OMPR_PHOB"/>
    <property type="match status" value="1"/>
</dbReference>
<evidence type="ECO:0000256" key="1">
    <source>
        <dbReference type="ARBA" id="ARBA00022553"/>
    </source>
</evidence>
<evidence type="ECO:0008006" key="12">
    <source>
        <dbReference type="Google" id="ProtNLM"/>
    </source>
</evidence>
<dbReference type="InterPro" id="IPR001789">
    <property type="entry name" value="Sig_transdc_resp-reg_receiver"/>
</dbReference>
<dbReference type="SUPFAM" id="SSF52172">
    <property type="entry name" value="CheY-like"/>
    <property type="match status" value="1"/>
</dbReference>
<evidence type="ECO:0000259" key="9">
    <source>
        <dbReference type="PROSITE" id="PS51755"/>
    </source>
</evidence>
<dbReference type="AlphaFoldDB" id="A0A4Q1B463"/>
<dbReference type="SUPFAM" id="SSF46894">
    <property type="entry name" value="C-terminal effector domain of the bipartite response regulators"/>
    <property type="match status" value="1"/>
</dbReference>
<dbReference type="SMART" id="SM00448">
    <property type="entry name" value="REC"/>
    <property type="match status" value="1"/>
</dbReference>
<organism evidence="10 11">
    <name type="scientific">Halarcobacter mediterraneus</name>
    <dbReference type="NCBI Taxonomy" id="2023153"/>
    <lineage>
        <taxon>Bacteria</taxon>
        <taxon>Pseudomonadati</taxon>
        <taxon>Campylobacterota</taxon>
        <taxon>Epsilonproteobacteria</taxon>
        <taxon>Campylobacterales</taxon>
        <taxon>Arcobacteraceae</taxon>
        <taxon>Halarcobacter</taxon>
    </lineage>
</organism>
<comment type="caution">
    <text evidence="10">The sequence shown here is derived from an EMBL/GenBank/DDBJ whole genome shotgun (WGS) entry which is preliminary data.</text>
</comment>
<keyword evidence="4 7" id="KW-0238">DNA-binding</keyword>
<keyword evidence="11" id="KW-1185">Reference proteome</keyword>
<sequence length="229" mass="26444">MIYLSIMNDFNILIIEDESLIAYKIKKILECENYNIVGIAKDSSKAIHLIQENDVNLIIADITILGFLNGIETVKLIQEGFSIPVIFLTAHQEEKFLKEASQVNYLGYLVKPFIEEDLIREVKLAYYHIKNKSEKSIIQLSDDYNYCIGTSVLKNKSEVIVLGKKEKCFFNILVLNKNNLVSNELVDLLLWNDEIIDDATRRQVLFRLRKKVPELDIETIKGEGYILRV</sequence>
<feature type="domain" description="Response regulatory" evidence="8">
    <location>
        <begin position="11"/>
        <end position="126"/>
    </location>
</feature>
<dbReference type="Proteomes" id="UP000289718">
    <property type="component" value="Unassembled WGS sequence"/>
</dbReference>
<dbReference type="OrthoDB" id="9786548at2"/>
<feature type="DNA-binding region" description="OmpR/PhoB-type" evidence="7">
    <location>
        <begin position="135"/>
        <end position="229"/>
    </location>
</feature>
<keyword evidence="2" id="KW-0902">Two-component regulatory system</keyword>
<keyword evidence="3" id="KW-0805">Transcription regulation</keyword>
<evidence type="ECO:0000313" key="11">
    <source>
        <dbReference type="Proteomes" id="UP000289718"/>
    </source>
</evidence>
<dbReference type="PANTHER" id="PTHR48111:SF1">
    <property type="entry name" value="TWO-COMPONENT RESPONSE REGULATOR ORR33"/>
    <property type="match status" value="1"/>
</dbReference>
<dbReference type="InterPro" id="IPR011006">
    <property type="entry name" value="CheY-like_superfamily"/>
</dbReference>
<evidence type="ECO:0000256" key="7">
    <source>
        <dbReference type="PROSITE-ProRule" id="PRU01091"/>
    </source>
</evidence>
<dbReference type="GO" id="GO:0000156">
    <property type="term" value="F:phosphorelay response regulator activity"/>
    <property type="evidence" value="ECO:0007669"/>
    <property type="project" value="TreeGrafter"/>
</dbReference>
<dbReference type="GO" id="GO:0032993">
    <property type="term" value="C:protein-DNA complex"/>
    <property type="evidence" value="ECO:0007669"/>
    <property type="project" value="TreeGrafter"/>
</dbReference>
<keyword evidence="1 6" id="KW-0597">Phosphoprotein</keyword>
<evidence type="ECO:0000256" key="5">
    <source>
        <dbReference type="ARBA" id="ARBA00023163"/>
    </source>
</evidence>
<evidence type="ECO:0000256" key="4">
    <source>
        <dbReference type="ARBA" id="ARBA00023125"/>
    </source>
</evidence>
<evidence type="ECO:0000259" key="8">
    <source>
        <dbReference type="PROSITE" id="PS50110"/>
    </source>
</evidence>
<evidence type="ECO:0000256" key="3">
    <source>
        <dbReference type="ARBA" id="ARBA00023015"/>
    </source>
</evidence>
<gene>
    <name evidence="10" type="ORF">CP965_07455</name>
</gene>
<keyword evidence="5" id="KW-0804">Transcription</keyword>
<dbReference type="InterPro" id="IPR016032">
    <property type="entry name" value="Sig_transdc_resp-reg_C-effctor"/>
</dbReference>
<feature type="domain" description="OmpR/PhoB-type" evidence="9">
    <location>
        <begin position="135"/>
        <end position="229"/>
    </location>
</feature>
<dbReference type="GO" id="GO:0005829">
    <property type="term" value="C:cytosol"/>
    <property type="evidence" value="ECO:0007669"/>
    <property type="project" value="TreeGrafter"/>
</dbReference>
<reference evidence="10 11" key="1">
    <citation type="submission" date="2017-09" db="EMBL/GenBank/DDBJ databases">
        <title>Genomics of the genus Arcobacter.</title>
        <authorList>
            <person name="Perez-Cataluna A."/>
            <person name="Figueras M.J."/>
            <person name="Salas-Masso N."/>
        </authorList>
    </citation>
    <scope>NUCLEOTIDE SEQUENCE [LARGE SCALE GENOMIC DNA]</scope>
    <source>
        <strain evidence="10 11">F156-34</strain>
    </source>
</reference>
<feature type="modified residue" description="4-aspartylphosphate" evidence="6">
    <location>
        <position position="61"/>
    </location>
</feature>
<dbReference type="GO" id="GO:0000976">
    <property type="term" value="F:transcription cis-regulatory region binding"/>
    <property type="evidence" value="ECO:0007669"/>
    <property type="project" value="TreeGrafter"/>
</dbReference>
<evidence type="ECO:0000256" key="2">
    <source>
        <dbReference type="ARBA" id="ARBA00023012"/>
    </source>
</evidence>
<dbReference type="Pfam" id="PF00072">
    <property type="entry name" value="Response_reg"/>
    <property type="match status" value="1"/>
</dbReference>
<dbReference type="GO" id="GO:0006355">
    <property type="term" value="P:regulation of DNA-templated transcription"/>
    <property type="evidence" value="ECO:0007669"/>
    <property type="project" value="InterPro"/>
</dbReference>
<evidence type="ECO:0000313" key="10">
    <source>
        <dbReference type="EMBL" id="RXK13625.1"/>
    </source>
</evidence>
<dbReference type="PROSITE" id="PS50110">
    <property type="entry name" value="RESPONSE_REGULATORY"/>
    <property type="match status" value="1"/>
</dbReference>
<dbReference type="EMBL" id="NXIE01000002">
    <property type="protein sequence ID" value="RXK13625.1"/>
    <property type="molecule type" value="Genomic_DNA"/>
</dbReference>
<dbReference type="InterPro" id="IPR036388">
    <property type="entry name" value="WH-like_DNA-bd_sf"/>
</dbReference>
<accession>A0A4Q1B463</accession>
<name>A0A4Q1B463_9BACT</name>
<evidence type="ECO:0000256" key="6">
    <source>
        <dbReference type="PROSITE-ProRule" id="PRU00169"/>
    </source>
</evidence>
<dbReference type="InterPro" id="IPR039420">
    <property type="entry name" value="WalR-like"/>
</dbReference>
<dbReference type="Gene3D" id="1.10.10.10">
    <property type="entry name" value="Winged helix-like DNA-binding domain superfamily/Winged helix DNA-binding domain"/>
    <property type="match status" value="1"/>
</dbReference>
<dbReference type="Gene3D" id="3.40.50.2300">
    <property type="match status" value="1"/>
</dbReference>
<dbReference type="SMART" id="SM00862">
    <property type="entry name" value="Trans_reg_C"/>
    <property type="match status" value="1"/>
</dbReference>
<dbReference type="RefSeq" id="WP_129061449.1">
    <property type="nucleotide sequence ID" value="NZ_NXIE01000002.1"/>
</dbReference>
<dbReference type="PANTHER" id="PTHR48111">
    <property type="entry name" value="REGULATOR OF RPOS"/>
    <property type="match status" value="1"/>
</dbReference>
<dbReference type="InterPro" id="IPR001867">
    <property type="entry name" value="OmpR/PhoB-type_DNA-bd"/>
</dbReference>
<protein>
    <recommendedName>
        <fullName evidence="12">DNA-binding response regulator</fullName>
    </recommendedName>
</protein>
<proteinExistence type="predicted"/>